<evidence type="ECO:0000256" key="1">
    <source>
        <dbReference type="SAM" id="Phobius"/>
    </source>
</evidence>
<feature type="transmembrane region" description="Helical" evidence="1">
    <location>
        <begin position="24"/>
        <end position="44"/>
    </location>
</feature>
<keyword evidence="1" id="KW-0472">Membrane</keyword>
<proteinExistence type="predicted"/>
<organism evidence="2 3">
    <name type="scientific">Lentibacillus halophilus</name>
    <dbReference type="NCBI Taxonomy" id="295065"/>
    <lineage>
        <taxon>Bacteria</taxon>
        <taxon>Bacillati</taxon>
        <taxon>Bacillota</taxon>
        <taxon>Bacilli</taxon>
        <taxon>Bacillales</taxon>
        <taxon>Bacillaceae</taxon>
        <taxon>Lentibacillus</taxon>
    </lineage>
</organism>
<keyword evidence="3" id="KW-1185">Reference proteome</keyword>
<gene>
    <name evidence="2" type="ORF">GCM10008983_27500</name>
</gene>
<evidence type="ECO:0000313" key="2">
    <source>
        <dbReference type="EMBL" id="GAA0447914.1"/>
    </source>
</evidence>
<name>A0ABN0ZIA9_9BACI</name>
<keyword evidence="1" id="KW-1133">Transmembrane helix</keyword>
<protein>
    <submittedName>
        <fullName evidence="2">Uncharacterized protein</fullName>
    </submittedName>
</protein>
<dbReference type="EMBL" id="BAAADM010000056">
    <property type="protein sequence ID" value="GAA0447914.1"/>
    <property type="molecule type" value="Genomic_DNA"/>
</dbReference>
<evidence type="ECO:0000313" key="3">
    <source>
        <dbReference type="Proteomes" id="UP001501459"/>
    </source>
</evidence>
<dbReference type="Proteomes" id="UP001501459">
    <property type="component" value="Unassembled WGS sequence"/>
</dbReference>
<reference evidence="2 3" key="1">
    <citation type="journal article" date="2019" name="Int. J. Syst. Evol. Microbiol.">
        <title>The Global Catalogue of Microorganisms (GCM) 10K type strain sequencing project: providing services to taxonomists for standard genome sequencing and annotation.</title>
        <authorList>
            <consortium name="The Broad Institute Genomics Platform"/>
            <consortium name="The Broad Institute Genome Sequencing Center for Infectious Disease"/>
            <person name="Wu L."/>
            <person name="Ma J."/>
        </authorList>
    </citation>
    <scope>NUCLEOTIDE SEQUENCE [LARGE SCALE GENOMIC DNA]</scope>
    <source>
        <strain evidence="2 3">JCM 12149</strain>
    </source>
</reference>
<comment type="caution">
    <text evidence="2">The sequence shown here is derived from an EMBL/GenBank/DDBJ whole genome shotgun (WGS) entry which is preliminary data.</text>
</comment>
<sequence length="84" mass="9491">MKLKNKCTSLFQGGGRRTLLGKQFILFNVMAIILAVFQIWSVIWGKLNPINQMAIHLALILALTFISPVKKSNCTRNFIALCRI</sequence>
<keyword evidence="1" id="KW-0812">Transmembrane</keyword>
<accession>A0ABN0ZIA9</accession>
<feature type="transmembrane region" description="Helical" evidence="1">
    <location>
        <begin position="50"/>
        <end position="69"/>
    </location>
</feature>